<gene>
    <name evidence="2" type="ORF">Dace_1087</name>
</gene>
<accession>Q1JXY3</accession>
<evidence type="ECO:0000313" key="3">
    <source>
        <dbReference type="Proteomes" id="UP000005695"/>
    </source>
</evidence>
<reference evidence="2" key="2">
    <citation type="submission" date="2006-05" db="EMBL/GenBank/DDBJ databases">
        <title>Sequencing of the draft genome and assembly of Desulfuromonas acetoxidans DSM 684.</title>
        <authorList>
            <consortium name="US DOE Joint Genome Institute (JGI-PGF)"/>
            <person name="Copeland A."/>
            <person name="Lucas S."/>
            <person name="Lapidus A."/>
            <person name="Barry K."/>
            <person name="Detter J.C."/>
            <person name="Glavina del Rio T."/>
            <person name="Hammon N."/>
            <person name="Israni S."/>
            <person name="Dalin E."/>
            <person name="Tice H."/>
            <person name="Bruce D."/>
            <person name="Pitluck S."/>
            <person name="Richardson P."/>
        </authorList>
    </citation>
    <scope>NUCLEOTIDE SEQUENCE [LARGE SCALE GENOMIC DNA]</scope>
    <source>
        <strain evidence="2">DSM 684</strain>
    </source>
</reference>
<dbReference type="InterPro" id="IPR022525">
    <property type="entry name" value="GNAT_AblB"/>
</dbReference>
<comment type="caution">
    <text evidence="2">The sequence shown here is derived from an EMBL/GenBank/DDBJ whole genome shotgun (WGS) entry which is preliminary data.</text>
</comment>
<dbReference type="NCBIfam" id="TIGR03827">
    <property type="entry name" value="GNAT_ablB"/>
    <property type="match status" value="1"/>
</dbReference>
<keyword evidence="3" id="KW-1185">Reference proteome</keyword>
<dbReference type="AlphaFoldDB" id="Q1JXY3"/>
<dbReference type="InterPro" id="IPR016181">
    <property type="entry name" value="Acyl_CoA_acyltransferase"/>
</dbReference>
<feature type="domain" description="N-acetyltransferase" evidence="1">
    <location>
        <begin position="131"/>
        <end position="274"/>
    </location>
</feature>
<evidence type="ECO:0000313" key="2">
    <source>
        <dbReference type="EMBL" id="EAT15010.1"/>
    </source>
</evidence>
<dbReference type="OrthoDB" id="9790652at2"/>
<dbReference type="RefSeq" id="WP_006001539.1">
    <property type="nucleotide sequence ID" value="NZ_AAEW02000014.1"/>
</dbReference>
<dbReference type="Proteomes" id="UP000005695">
    <property type="component" value="Unassembled WGS sequence"/>
</dbReference>
<reference evidence="2" key="1">
    <citation type="submission" date="2006-05" db="EMBL/GenBank/DDBJ databases">
        <title>Annotation of the draft genome assembly of Desulfuromonas acetoxidans DSM 684.</title>
        <authorList>
            <consortium name="US DOE Joint Genome Institute (JGI-ORNL)"/>
            <person name="Larimer F."/>
            <person name="Land M."/>
            <person name="Hauser L."/>
        </authorList>
    </citation>
    <scope>NUCLEOTIDE SEQUENCE [LARGE SCALE GENOMIC DNA]</scope>
    <source>
        <strain evidence="2">DSM 684</strain>
    </source>
</reference>
<dbReference type="GO" id="GO:0008080">
    <property type="term" value="F:N-acetyltransferase activity"/>
    <property type="evidence" value="ECO:0007669"/>
    <property type="project" value="InterPro"/>
</dbReference>
<dbReference type="SUPFAM" id="SSF55729">
    <property type="entry name" value="Acyl-CoA N-acyltransferases (Nat)"/>
    <property type="match status" value="1"/>
</dbReference>
<dbReference type="InterPro" id="IPR000182">
    <property type="entry name" value="GNAT_dom"/>
</dbReference>
<sequence length="278" mass="31418">MSDEIVHFKHSQLQHGKSNDRVYLMKVDERDLPEVIQLAETLAEEHGYSKLFTKVPATLEHAFFAHGFIEEARVSGLFGGEQEGVFLSRFVDAQRGEEQYVDTVQDVLAAARAKPTVSFTDAVLPAGYSCQLLGPQDAEDMAALYKVVFESYPFPIHDPDYLRQTMDEDVIYHGIRHHGVLVAVSSSEMNVAQKHVEMTDFATHPDQRGAGLASFLLEEMEQDMRRRGIRTAFTIARAYSFGMNITFSKHGYRFTGTLVNNTQIFGQLESMNIWFKAL</sequence>
<dbReference type="Pfam" id="PF00583">
    <property type="entry name" value="Acetyltransf_1"/>
    <property type="match status" value="1"/>
</dbReference>
<evidence type="ECO:0000259" key="1">
    <source>
        <dbReference type="PROSITE" id="PS51186"/>
    </source>
</evidence>
<dbReference type="Gene3D" id="3.40.630.30">
    <property type="match status" value="1"/>
</dbReference>
<dbReference type="PROSITE" id="PS51186">
    <property type="entry name" value="GNAT"/>
    <property type="match status" value="1"/>
</dbReference>
<dbReference type="EMBL" id="AAEW02000014">
    <property type="protein sequence ID" value="EAT15010.1"/>
    <property type="molecule type" value="Genomic_DNA"/>
</dbReference>
<dbReference type="CDD" id="cd04301">
    <property type="entry name" value="NAT_SF"/>
    <property type="match status" value="1"/>
</dbReference>
<organism evidence="2 3">
    <name type="scientific">Desulfuromonas acetoxidans (strain DSM 684 / 11070)</name>
    <dbReference type="NCBI Taxonomy" id="281689"/>
    <lineage>
        <taxon>Bacteria</taxon>
        <taxon>Pseudomonadati</taxon>
        <taxon>Thermodesulfobacteriota</taxon>
        <taxon>Desulfuromonadia</taxon>
        <taxon>Desulfuromonadales</taxon>
        <taxon>Desulfuromonadaceae</taxon>
        <taxon>Desulfuromonas</taxon>
    </lineage>
</organism>
<proteinExistence type="predicted"/>
<protein>
    <submittedName>
        <fullName evidence="2">GCN5-related N-acetyltransferase</fullName>
    </submittedName>
</protein>
<name>Q1JXY3_DESA6</name>